<organism evidence="1 2">
    <name type="scientific">Desulfopila aestuarii DSM 18488</name>
    <dbReference type="NCBI Taxonomy" id="1121416"/>
    <lineage>
        <taxon>Bacteria</taxon>
        <taxon>Pseudomonadati</taxon>
        <taxon>Thermodesulfobacteriota</taxon>
        <taxon>Desulfobulbia</taxon>
        <taxon>Desulfobulbales</taxon>
        <taxon>Desulfocapsaceae</taxon>
        <taxon>Desulfopila</taxon>
    </lineage>
</organism>
<reference evidence="1 2" key="1">
    <citation type="submission" date="2016-12" db="EMBL/GenBank/DDBJ databases">
        <authorList>
            <person name="Song W.-J."/>
            <person name="Kurnit D.M."/>
        </authorList>
    </citation>
    <scope>NUCLEOTIDE SEQUENCE [LARGE SCALE GENOMIC DNA]</scope>
    <source>
        <strain evidence="1 2">DSM 18488</strain>
    </source>
</reference>
<proteinExistence type="predicted"/>
<dbReference type="RefSeq" id="WP_143170846.1">
    <property type="nucleotide sequence ID" value="NZ_FRFE01000038.1"/>
</dbReference>
<name>A0A1M7YJ57_9BACT</name>
<dbReference type="EMBL" id="FRFE01000038">
    <property type="protein sequence ID" value="SHO52642.1"/>
    <property type="molecule type" value="Genomic_DNA"/>
</dbReference>
<evidence type="ECO:0008006" key="3">
    <source>
        <dbReference type="Google" id="ProtNLM"/>
    </source>
</evidence>
<evidence type="ECO:0000313" key="1">
    <source>
        <dbReference type="EMBL" id="SHO52642.1"/>
    </source>
</evidence>
<evidence type="ECO:0000313" key="2">
    <source>
        <dbReference type="Proteomes" id="UP000184603"/>
    </source>
</evidence>
<keyword evidence="2" id="KW-1185">Reference proteome</keyword>
<dbReference type="AlphaFoldDB" id="A0A1M7YJ57"/>
<protein>
    <recommendedName>
        <fullName evidence="3">SpoIIAA-like</fullName>
    </recommendedName>
</protein>
<dbReference type="Proteomes" id="UP000184603">
    <property type="component" value="Unassembled WGS sequence"/>
</dbReference>
<gene>
    <name evidence="1" type="ORF">SAMN02745220_04664</name>
</gene>
<sequence length="143" mass="15895">MSLDVHINRHDEFLELVITGAFELEAAIKTFQQLLITSSYHDVSKVLVDFRSLSKIPAAIERIIYAFESLDHYLCHLSTGGQELMIAYVGSPPFISSYRPGMEIAKANNLSVDLFTDIEKAYNWLGITPPDGTQSTGRITSGN</sequence>
<accession>A0A1M7YJ57</accession>